<proteinExistence type="predicted"/>
<evidence type="ECO:0000313" key="2">
    <source>
        <dbReference type="Proteomes" id="UP000623467"/>
    </source>
</evidence>
<keyword evidence="2" id="KW-1185">Reference proteome</keyword>
<evidence type="ECO:0000313" key="1">
    <source>
        <dbReference type="EMBL" id="KAF7376852.1"/>
    </source>
</evidence>
<reference evidence="1" key="1">
    <citation type="submission" date="2020-05" db="EMBL/GenBank/DDBJ databases">
        <title>Mycena genomes resolve the evolution of fungal bioluminescence.</title>
        <authorList>
            <person name="Tsai I.J."/>
        </authorList>
    </citation>
    <scope>NUCLEOTIDE SEQUENCE</scope>
    <source>
        <strain evidence="1">160909Yilan</strain>
    </source>
</reference>
<name>A0A8H6ZG93_9AGAR</name>
<dbReference type="Gene3D" id="3.80.10.10">
    <property type="entry name" value="Ribonuclease Inhibitor"/>
    <property type="match status" value="1"/>
</dbReference>
<dbReference type="OrthoDB" id="3000305at2759"/>
<dbReference type="Proteomes" id="UP000623467">
    <property type="component" value="Unassembled WGS sequence"/>
</dbReference>
<organism evidence="1 2">
    <name type="scientific">Mycena sanguinolenta</name>
    <dbReference type="NCBI Taxonomy" id="230812"/>
    <lineage>
        <taxon>Eukaryota</taxon>
        <taxon>Fungi</taxon>
        <taxon>Dikarya</taxon>
        <taxon>Basidiomycota</taxon>
        <taxon>Agaricomycotina</taxon>
        <taxon>Agaricomycetes</taxon>
        <taxon>Agaricomycetidae</taxon>
        <taxon>Agaricales</taxon>
        <taxon>Marasmiineae</taxon>
        <taxon>Mycenaceae</taxon>
        <taxon>Mycena</taxon>
    </lineage>
</organism>
<comment type="caution">
    <text evidence="1">The sequence shown here is derived from an EMBL/GenBank/DDBJ whole genome shotgun (WGS) entry which is preliminary data.</text>
</comment>
<dbReference type="AlphaFoldDB" id="A0A8H6ZG93"/>
<protein>
    <recommendedName>
        <fullName evidence="3">F-box domain-containing protein</fullName>
    </recommendedName>
</protein>
<dbReference type="InterPro" id="IPR032675">
    <property type="entry name" value="LRR_dom_sf"/>
</dbReference>
<dbReference type="EMBL" id="JACAZH010000001">
    <property type="protein sequence ID" value="KAF7376852.1"/>
    <property type="molecule type" value="Genomic_DNA"/>
</dbReference>
<gene>
    <name evidence="1" type="ORF">MSAN_00102700</name>
</gene>
<sequence>MDHHDRGCGAVRLLQRCCGARRSLCGYFVAGPEADPLEAAIGDFDTFWYPSALRIHVAPNFHGVPIVSRLGTNYCPTDKEILELNALLVEPTLRLKGLDDEITKLQKAIDKLAEERGRVAAYVEAHKALLSPVRRLPLDIIQELFVACLPTHRNCVMSASEAPVLLGRVCSSWRAISLSTPRLWSSLHVVEPLWSPDDPTSTLLENKVARRLEITHTWLGRSGQCPLSISLQSGPAPHSPSDSSAPLTTSIQFVETLISFAPRWQHIQFTAPLSLLVEVMSHFDAEVPLLETVAFYYRQGYNSALSTWGPFNMLRGARISSLSIPAAILLSVNLPLQWSQLTTLTVGGPRHSVPPTMTSDALLRVISKCPELRCCKLMVRDPDTNIEMPFSEHSIIELPFLHTLAIHCVARVAPTVSNLLMRLSLPKLRDFTIFGSAQDSPALGNFFARLAGLESLRIDINIFLRTSLLETLHTLPPSIRQLWISCVDPWGGQQTGFDEILAVLTTFPELCPMLQHFCSDSGSDLSDRAVLQFITARMQESSPALNRVDIVFGREMVVDIMPDLRAFIEMGLAISLIYLPPQPPQDSPWIGLPDAPVVNWNPPPWPVWVPSTPLSENW</sequence>
<accession>A0A8H6ZG93</accession>
<evidence type="ECO:0008006" key="3">
    <source>
        <dbReference type="Google" id="ProtNLM"/>
    </source>
</evidence>